<feature type="region of interest" description="Disordered" evidence="1">
    <location>
        <begin position="8"/>
        <end position="60"/>
    </location>
</feature>
<feature type="region of interest" description="Disordered" evidence="1">
    <location>
        <begin position="93"/>
        <end position="158"/>
    </location>
</feature>
<proteinExistence type="predicted"/>
<feature type="compositionally biased region" description="Basic and acidic residues" evidence="1">
    <location>
        <begin position="112"/>
        <end position="123"/>
    </location>
</feature>
<accession>A0A6L2LUJ3</accession>
<evidence type="ECO:0000256" key="1">
    <source>
        <dbReference type="SAM" id="MobiDB-lite"/>
    </source>
</evidence>
<comment type="caution">
    <text evidence="2">The sequence shown here is derived from an EMBL/GenBank/DDBJ whole genome shotgun (WGS) entry which is preliminary data.</text>
</comment>
<gene>
    <name evidence="2" type="ORF">Tci_035932</name>
</gene>
<feature type="compositionally biased region" description="Basic and acidic residues" evidence="1">
    <location>
        <begin position="149"/>
        <end position="158"/>
    </location>
</feature>
<feature type="compositionally biased region" description="Polar residues" evidence="1">
    <location>
        <begin position="46"/>
        <end position="55"/>
    </location>
</feature>
<dbReference type="EMBL" id="BKCJ010004937">
    <property type="protein sequence ID" value="GEU63954.1"/>
    <property type="molecule type" value="Genomic_DNA"/>
</dbReference>
<sequence length="158" mass="18029">MYNVVFGVDVPTTQSQPIESTQETHRTTSALRTPNLDVAEGESSAPRKSTVNRLQQKSHKELEAKKNKEIFKERLMVEEIEKLVEGIENVEENVEVDSSTLRQNDNQNDLGTRLEPRSNKESPEVEITTVVQPVNVNGEEEESAEDDYELKRRDKESM</sequence>
<feature type="compositionally biased region" description="Polar residues" evidence="1">
    <location>
        <begin position="97"/>
        <end position="110"/>
    </location>
</feature>
<dbReference type="AlphaFoldDB" id="A0A6L2LUJ3"/>
<organism evidence="2">
    <name type="scientific">Tanacetum cinerariifolium</name>
    <name type="common">Dalmatian daisy</name>
    <name type="synonym">Chrysanthemum cinerariifolium</name>
    <dbReference type="NCBI Taxonomy" id="118510"/>
    <lineage>
        <taxon>Eukaryota</taxon>
        <taxon>Viridiplantae</taxon>
        <taxon>Streptophyta</taxon>
        <taxon>Embryophyta</taxon>
        <taxon>Tracheophyta</taxon>
        <taxon>Spermatophyta</taxon>
        <taxon>Magnoliopsida</taxon>
        <taxon>eudicotyledons</taxon>
        <taxon>Gunneridae</taxon>
        <taxon>Pentapetalae</taxon>
        <taxon>asterids</taxon>
        <taxon>campanulids</taxon>
        <taxon>Asterales</taxon>
        <taxon>Asteraceae</taxon>
        <taxon>Asteroideae</taxon>
        <taxon>Anthemideae</taxon>
        <taxon>Anthemidinae</taxon>
        <taxon>Tanacetum</taxon>
    </lineage>
</organism>
<feature type="compositionally biased region" description="Polar residues" evidence="1">
    <location>
        <begin position="11"/>
        <end position="32"/>
    </location>
</feature>
<name>A0A6L2LUJ3_TANCI</name>
<protein>
    <submittedName>
        <fullName evidence="2">Uncharacterized protein</fullName>
    </submittedName>
</protein>
<evidence type="ECO:0000313" key="2">
    <source>
        <dbReference type="EMBL" id="GEU63954.1"/>
    </source>
</evidence>
<reference evidence="2" key="1">
    <citation type="journal article" date="2019" name="Sci. Rep.">
        <title>Draft genome of Tanacetum cinerariifolium, the natural source of mosquito coil.</title>
        <authorList>
            <person name="Yamashiro T."/>
            <person name="Shiraishi A."/>
            <person name="Satake H."/>
            <person name="Nakayama K."/>
        </authorList>
    </citation>
    <scope>NUCLEOTIDE SEQUENCE</scope>
</reference>
<feature type="compositionally biased region" description="Acidic residues" evidence="1">
    <location>
        <begin position="138"/>
        <end position="148"/>
    </location>
</feature>